<feature type="compositionally biased region" description="Low complexity" evidence="1">
    <location>
        <begin position="100"/>
        <end position="121"/>
    </location>
</feature>
<evidence type="ECO:0000313" key="2">
    <source>
        <dbReference type="EMBL" id="RDJ29195.1"/>
    </source>
</evidence>
<evidence type="ECO:0000313" key="3">
    <source>
        <dbReference type="Proteomes" id="UP000255207"/>
    </source>
</evidence>
<gene>
    <name evidence="2" type="ORF">DWE98_01055</name>
</gene>
<name>A0A370LCC7_9HYPH</name>
<dbReference type="EMBL" id="QQTP01000001">
    <property type="protein sequence ID" value="RDJ29195.1"/>
    <property type="molecule type" value="Genomic_DNA"/>
</dbReference>
<comment type="caution">
    <text evidence="2">The sequence shown here is derived from an EMBL/GenBank/DDBJ whole genome shotgun (WGS) entry which is preliminary data.</text>
</comment>
<sequence length="133" mass="13959">MSAPRMEPSTAAAVVPPEFRPAIRRQPMSREQIVKDTAYAIWEAEGKPHGRAEEHWRQAEARVTASLATGKPKAKIAAGKAKATTPAKGDATEVSKEAAAKPPAKAAATKAAPTKTAPAKKTLVKKTAAKAKI</sequence>
<feature type="compositionally biased region" description="Low complexity" evidence="1">
    <location>
        <begin position="68"/>
        <end position="89"/>
    </location>
</feature>
<feature type="region of interest" description="Disordered" evidence="1">
    <location>
        <begin position="68"/>
        <end position="133"/>
    </location>
</feature>
<dbReference type="Proteomes" id="UP000255207">
    <property type="component" value="Unassembled WGS sequence"/>
</dbReference>
<keyword evidence="3" id="KW-1185">Reference proteome</keyword>
<reference evidence="3" key="1">
    <citation type="submission" date="2018-07" db="EMBL/GenBank/DDBJ databases">
        <authorList>
            <person name="Safronova V.I."/>
            <person name="Chirak E.R."/>
            <person name="Sazanova A.L."/>
        </authorList>
    </citation>
    <scope>NUCLEOTIDE SEQUENCE [LARGE SCALE GENOMIC DNA]</scope>
    <source>
        <strain evidence="3">RCAM04685</strain>
    </source>
</reference>
<evidence type="ECO:0000256" key="1">
    <source>
        <dbReference type="SAM" id="MobiDB-lite"/>
    </source>
</evidence>
<feature type="compositionally biased region" description="Basic residues" evidence="1">
    <location>
        <begin position="122"/>
        <end position="133"/>
    </location>
</feature>
<dbReference type="AlphaFoldDB" id="A0A370LCC7"/>
<organism evidence="2 3">
    <name type="scientific">Bosea caraganae</name>
    <dbReference type="NCBI Taxonomy" id="2763117"/>
    <lineage>
        <taxon>Bacteria</taxon>
        <taxon>Pseudomonadati</taxon>
        <taxon>Pseudomonadota</taxon>
        <taxon>Alphaproteobacteria</taxon>
        <taxon>Hyphomicrobiales</taxon>
        <taxon>Boseaceae</taxon>
        <taxon>Bosea</taxon>
    </lineage>
</organism>
<dbReference type="OrthoDB" id="9811127at2"/>
<feature type="region of interest" description="Disordered" evidence="1">
    <location>
        <begin position="1"/>
        <end position="29"/>
    </location>
</feature>
<feature type="compositionally biased region" description="Basic and acidic residues" evidence="1">
    <location>
        <begin position="90"/>
        <end position="99"/>
    </location>
</feature>
<protein>
    <submittedName>
        <fullName evidence="2">DUF2934 domain-containing protein</fullName>
    </submittedName>
</protein>
<accession>A0A370LCC7</accession>
<proteinExistence type="predicted"/>
<dbReference type="Pfam" id="PF11154">
    <property type="entry name" value="DUF2934"/>
    <property type="match status" value="1"/>
</dbReference>
<dbReference type="InterPro" id="IPR021327">
    <property type="entry name" value="DUF2934"/>
</dbReference>